<feature type="chain" id="PRO_5034417544" evidence="11">
    <location>
        <begin position="24"/>
        <end position="355"/>
    </location>
</feature>
<dbReference type="RefSeq" id="WP_082194638.1">
    <property type="nucleotide sequence ID" value="NZ_CP017561.2"/>
</dbReference>
<feature type="domain" description="Porin" evidence="12">
    <location>
        <begin position="12"/>
        <end position="323"/>
    </location>
</feature>
<dbReference type="InterPro" id="IPR050298">
    <property type="entry name" value="Gram-neg_bact_OMP"/>
</dbReference>
<keyword evidence="7" id="KW-0406">Ion transport</keyword>
<reference evidence="13" key="2">
    <citation type="submission" date="2021-06" db="EMBL/GenBank/DDBJ databases">
        <authorList>
            <person name="Rogers T.H."/>
            <person name="Ramsay J.P."/>
            <person name="Wang P."/>
            <person name="Terpolilli J."/>
        </authorList>
    </citation>
    <scope>NUCLEOTIDE SEQUENCE</scope>
    <source>
        <strain evidence="13">WSM5005</strain>
    </source>
</reference>
<evidence type="ECO:0000313" key="14">
    <source>
        <dbReference type="Proteomes" id="UP000179860"/>
    </source>
</evidence>
<evidence type="ECO:0000256" key="11">
    <source>
        <dbReference type="SAM" id="SignalP"/>
    </source>
</evidence>
<dbReference type="AlphaFoldDB" id="A0A1I9YEM7"/>
<keyword evidence="6 11" id="KW-0732">Signal</keyword>
<sequence length="355" mass="38744">MKKARYSVLCAVALLAGTNWVYAQSSVTLYGIVDDSLSYNSNSNGHSLWSLASQKRWPNMWGMIGTEDLGGGLSAVFRYETGIQLNTGGSYTRQTWVGLSDKKYGVLTLGKQYDAAYGIVPFTTAIDNSTTAAHAGNYDRGTGLTLNNTIKYQSEPIANTRAMLFYSFGSPDSGTTNTGRGVGGNLVYSNGPYNLYLSYQSINGTTINPATDIGVHRMFGQNFSARSFLLDHSNILGVGAMYRTRDLKVTATFTQTKMAFHNITETMSSCEVGGRYNVMPDVIVQGAYSYSTMDQYKWNVFAVSSAYLLSKRSQLFTTLVYQQTGGDGQVAVLNGESPSTTNKQLVLRVGILHKF</sequence>
<evidence type="ECO:0000256" key="3">
    <source>
        <dbReference type="ARBA" id="ARBA00022448"/>
    </source>
</evidence>
<keyword evidence="10" id="KW-0998">Cell outer membrane</keyword>
<dbReference type="GO" id="GO:0046930">
    <property type="term" value="C:pore complex"/>
    <property type="evidence" value="ECO:0007669"/>
    <property type="project" value="UniProtKB-KW"/>
</dbReference>
<dbReference type="CDD" id="cd00342">
    <property type="entry name" value="gram_neg_porins"/>
    <property type="match status" value="1"/>
</dbReference>
<dbReference type="KEGG" id="pspw:BJG93_04665"/>
<dbReference type="Proteomes" id="UP000179860">
    <property type="component" value="Chromosome 1"/>
</dbReference>
<keyword evidence="4" id="KW-1134">Transmembrane beta strand</keyword>
<dbReference type="GO" id="GO:0009279">
    <property type="term" value="C:cell outer membrane"/>
    <property type="evidence" value="ECO:0007669"/>
    <property type="project" value="UniProtKB-SubCell"/>
</dbReference>
<reference evidence="13" key="1">
    <citation type="submission" date="2016-09" db="EMBL/GenBank/DDBJ databases">
        <title>The Complete Genome of Burkholderia sprentiae wsm5005.</title>
        <authorList>
            <person name="De Meyer S."/>
            <person name="Wang P."/>
            <person name="Terpolilli J."/>
        </authorList>
    </citation>
    <scope>NUCLEOTIDE SEQUENCE [LARGE SCALE GENOMIC DNA]</scope>
    <source>
        <strain evidence="13">WSM5005</strain>
    </source>
</reference>
<dbReference type="PANTHER" id="PTHR34501">
    <property type="entry name" value="PROTEIN YDDL-RELATED"/>
    <property type="match status" value="1"/>
</dbReference>
<dbReference type="EMBL" id="CP017561">
    <property type="protein sequence ID" value="APA84760.2"/>
    <property type="molecule type" value="Genomic_DNA"/>
</dbReference>
<protein>
    <submittedName>
        <fullName evidence="13">Porin</fullName>
    </submittedName>
</protein>
<dbReference type="OrthoDB" id="6975458at2"/>
<evidence type="ECO:0000256" key="6">
    <source>
        <dbReference type="ARBA" id="ARBA00022729"/>
    </source>
</evidence>
<organism evidence="13 14">
    <name type="scientific">Paraburkholderia sprentiae WSM5005</name>
    <dbReference type="NCBI Taxonomy" id="754502"/>
    <lineage>
        <taxon>Bacteria</taxon>
        <taxon>Pseudomonadati</taxon>
        <taxon>Pseudomonadota</taxon>
        <taxon>Betaproteobacteria</taxon>
        <taxon>Burkholderiales</taxon>
        <taxon>Burkholderiaceae</taxon>
        <taxon>Paraburkholderia</taxon>
    </lineage>
</organism>
<dbReference type="Gene3D" id="2.40.160.10">
    <property type="entry name" value="Porin"/>
    <property type="match status" value="1"/>
</dbReference>
<accession>A0A1I9YEM7</accession>
<evidence type="ECO:0000313" key="13">
    <source>
        <dbReference type="EMBL" id="APA84760.2"/>
    </source>
</evidence>
<evidence type="ECO:0000256" key="10">
    <source>
        <dbReference type="ARBA" id="ARBA00023237"/>
    </source>
</evidence>
<dbReference type="SUPFAM" id="SSF56935">
    <property type="entry name" value="Porins"/>
    <property type="match status" value="1"/>
</dbReference>
<keyword evidence="5" id="KW-0812">Transmembrane</keyword>
<evidence type="ECO:0000259" key="12">
    <source>
        <dbReference type="Pfam" id="PF13609"/>
    </source>
</evidence>
<evidence type="ECO:0000256" key="4">
    <source>
        <dbReference type="ARBA" id="ARBA00022452"/>
    </source>
</evidence>
<proteinExistence type="predicted"/>
<gene>
    <name evidence="13" type="ORF">BJG93_04665</name>
</gene>
<dbReference type="GO" id="GO:0006811">
    <property type="term" value="P:monoatomic ion transport"/>
    <property type="evidence" value="ECO:0007669"/>
    <property type="project" value="UniProtKB-KW"/>
</dbReference>
<dbReference type="Pfam" id="PF13609">
    <property type="entry name" value="Porin_4"/>
    <property type="match status" value="1"/>
</dbReference>
<keyword evidence="14" id="KW-1185">Reference proteome</keyword>
<name>A0A1I9YEM7_9BURK</name>
<dbReference type="InterPro" id="IPR033900">
    <property type="entry name" value="Gram_neg_porin_domain"/>
</dbReference>
<comment type="subcellular location">
    <subcellularLocation>
        <location evidence="1">Cell outer membrane</location>
        <topology evidence="1">Multi-pass membrane protein</topology>
    </subcellularLocation>
</comment>
<dbReference type="STRING" id="754502.BJG93_04665"/>
<keyword evidence="3" id="KW-0813">Transport</keyword>
<feature type="signal peptide" evidence="11">
    <location>
        <begin position="1"/>
        <end position="23"/>
    </location>
</feature>
<evidence type="ECO:0000256" key="7">
    <source>
        <dbReference type="ARBA" id="ARBA00023065"/>
    </source>
</evidence>
<evidence type="ECO:0000256" key="1">
    <source>
        <dbReference type="ARBA" id="ARBA00004571"/>
    </source>
</evidence>
<comment type="subunit">
    <text evidence="2">Homotrimer.</text>
</comment>
<evidence type="ECO:0000256" key="8">
    <source>
        <dbReference type="ARBA" id="ARBA00023114"/>
    </source>
</evidence>
<dbReference type="GO" id="GO:0015288">
    <property type="term" value="F:porin activity"/>
    <property type="evidence" value="ECO:0007669"/>
    <property type="project" value="UniProtKB-KW"/>
</dbReference>
<keyword evidence="9" id="KW-0472">Membrane</keyword>
<evidence type="ECO:0000256" key="5">
    <source>
        <dbReference type="ARBA" id="ARBA00022692"/>
    </source>
</evidence>
<evidence type="ECO:0000256" key="2">
    <source>
        <dbReference type="ARBA" id="ARBA00011233"/>
    </source>
</evidence>
<keyword evidence="8" id="KW-0626">Porin</keyword>
<dbReference type="InterPro" id="IPR023614">
    <property type="entry name" value="Porin_dom_sf"/>
</dbReference>
<evidence type="ECO:0000256" key="9">
    <source>
        <dbReference type="ARBA" id="ARBA00023136"/>
    </source>
</evidence>
<dbReference type="PANTHER" id="PTHR34501:SF9">
    <property type="entry name" value="MAJOR OUTER MEMBRANE PROTEIN P.IA"/>
    <property type="match status" value="1"/>
</dbReference>